<dbReference type="PANTHER" id="PTHR36531">
    <property type="entry name" value="CRISPR-ASSOCIATED EXONUCLEASE CAS4"/>
    <property type="match status" value="1"/>
</dbReference>
<dbReference type="InterPro" id="IPR011604">
    <property type="entry name" value="PDDEXK-like_dom_sf"/>
</dbReference>
<sequence>MKTIRTAKIYVTDVSDYVYCPRLFFMKKTMDIPRVETLAMHKGTIEHEIRRSAVKSIKAEYEACKDPYALKTIDYQSCIKGAIEYGLELARKIKSMYYLRLEEMTPTLQYRLEIEEKARLDDAIKMAKKGHNVREIIQTLLPWKQEIGVGSSELGVTGRIDELYKIGKKLIPLDFKTHSNRFNAFMWKESHQEQLKLYSTLLEMDYPGYKSDSAIIELTEDLHKEKFKVTRKDKANVKKHIQQTKDLIRIGEIPPKLSGPKAVKCSACYMRGVCFPIDKEGEQNC</sequence>
<feature type="domain" description="PD-(D/E)XK endonuclease-like" evidence="1">
    <location>
        <begin position="11"/>
        <end position="274"/>
    </location>
</feature>
<dbReference type="Gene3D" id="3.90.320.10">
    <property type="match status" value="1"/>
</dbReference>
<dbReference type="Pfam" id="PF12705">
    <property type="entry name" value="PDDEXK_1"/>
    <property type="match status" value="1"/>
</dbReference>
<proteinExistence type="predicted"/>
<name>A0A075HW81_9ARCH</name>
<dbReference type="GO" id="GO:0004386">
    <property type="term" value="F:helicase activity"/>
    <property type="evidence" value="ECO:0007669"/>
    <property type="project" value="UniProtKB-KW"/>
</dbReference>
<dbReference type="InterPro" id="IPR038726">
    <property type="entry name" value="PDDEXK_AddAB-type"/>
</dbReference>
<keyword evidence="2" id="KW-0067">ATP-binding</keyword>
<evidence type="ECO:0000313" key="2">
    <source>
        <dbReference type="EMBL" id="AIF19924.1"/>
    </source>
</evidence>
<protein>
    <submittedName>
        <fullName evidence="2">Superfamily I DNA/RNA helicase</fullName>
    </submittedName>
</protein>
<evidence type="ECO:0000259" key="1">
    <source>
        <dbReference type="Pfam" id="PF12705"/>
    </source>
</evidence>
<dbReference type="PANTHER" id="PTHR36531:SF2">
    <property type="entry name" value="CRISPR-ASSOCIATED EXONUCLEASE CAS4"/>
    <property type="match status" value="1"/>
</dbReference>
<dbReference type="InterPro" id="IPR051827">
    <property type="entry name" value="Cas4_exonuclease"/>
</dbReference>
<dbReference type="EMBL" id="KF901151">
    <property type="protein sequence ID" value="AIF19924.1"/>
    <property type="molecule type" value="Genomic_DNA"/>
</dbReference>
<reference evidence="2" key="1">
    <citation type="journal article" date="2014" name="Genome Biol. Evol.">
        <title>Pangenome evidence for extensive interdomain horizontal transfer affecting lineage core and shell genes in uncultured planktonic thaumarchaeota and euryarchaeota.</title>
        <authorList>
            <person name="Deschamps P."/>
            <person name="Zivanovic Y."/>
            <person name="Moreira D."/>
            <person name="Rodriguez-Valera F."/>
            <person name="Lopez-Garcia P."/>
        </authorList>
    </citation>
    <scope>NUCLEOTIDE SEQUENCE</scope>
</reference>
<accession>A0A075HW81</accession>
<dbReference type="AlphaFoldDB" id="A0A075HW81"/>
<keyword evidence="2" id="KW-0347">Helicase</keyword>
<keyword evidence="2" id="KW-0547">Nucleotide-binding</keyword>
<organism evidence="2">
    <name type="scientific">uncultured marine thaumarchaeote KM3_88_B06</name>
    <dbReference type="NCBI Taxonomy" id="1456332"/>
    <lineage>
        <taxon>Archaea</taxon>
        <taxon>Nitrososphaerota</taxon>
        <taxon>environmental samples</taxon>
    </lineage>
</organism>
<keyword evidence="2" id="KW-0378">Hydrolase</keyword>